<protein>
    <submittedName>
        <fullName evidence="1">Uncharacterized protein</fullName>
    </submittedName>
</protein>
<dbReference type="EMBL" id="JYDP01000047">
    <property type="protein sequence ID" value="KRZ11669.1"/>
    <property type="molecule type" value="Genomic_DNA"/>
</dbReference>
<dbReference type="Proteomes" id="UP000055024">
    <property type="component" value="Unassembled WGS sequence"/>
</dbReference>
<dbReference type="OrthoDB" id="5934412at2759"/>
<evidence type="ECO:0000313" key="2">
    <source>
        <dbReference type="EMBL" id="KRZ11669.1"/>
    </source>
</evidence>
<proteinExistence type="predicted"/>
<dbReference type="EMBL" id="JYDP01000081">
    <property type="protein sequence ID" value="KRZ08771.1"/>
    <property type="molecule type" value="Genomic_DNA"/>
</dbReference>
<name>A0A0V1HDC2_9BILA</name>
<comment type="caution">
    <text evidence="1">The sequence shown here is derived from an EMBL/GenBank/DDBJ whole genome shotgun (WGS) entry which is preliminary data.</text>
</comment>
<organism evidence="1 3">
    <name type="scientific">Trichinella zimbabwensis</name>
    <dbReference type="NCBI Taxonomy" id="268475"/>
    <lineage>
        <taxon>Eukaryota</taxon>
        <taxon>Metazoa</taxon>
        <taxon>Ecdysozoa</taxon>
        <taxon>Nematoda</taxon>
        <taxon>Enoplea</taxon>
        <taxon>Dorylaimia</taxon>
        <taxon>Trichinellida</taxon>
        <taxon>Trichinellidae</taxon>
        <taxon>Trichinella</taxon>
    </lineage>
</organism>
<sequence>MFLPLPHQGRNNGFTRYAAFVHTHWPSCRSLKQLTSENVIVIALHTVRQQPLKLKPHRFKVQASGEQQLQSTQTSRPRFKICESKNTASRSNVEHLPYRVGSIMFFMSHHNVVTITRVRLWSALSKSASSVQLLIFKSGQEKWLPASNIVLNPAQDHGEGTMALQQKHPVIFIANSRIRKAVEIHRSSLLQRDLNASSYHGYLGVTRRQLFLPKFPLFTQLWWQWIVPRDPGLPQQVRHHFRLSPVSVVGPSKRLTKCSPIG</sequence>
<accession>A0A0V1HDC2</accession>
<reference evidence="1 3" key="1">
    <citation type="submission" date="2015-01" db="EMBL/GenBank/DDBJ databases">
        <title>Evolution of Trichinella species and genotypes.</title>
        <authorList>
            <person name="Korhonen P.K."/>
            <person name="Edoardo P."/>
            <person name="Giuseppe L.R."/>
            <person name="Gasser R.B."/>
        </authorList>
    </citation>
    <scope>NUCLEOTIDE SEQUENCE [LARGE SCALE GENOMIC DNA]</scope>
    <source>
        <strain evidence="1">ISS1029</strain>
    </source>
</reference>
<keyword evidence="3" id="KW-1185">Reference proteome</keyword>
<evidence type="ECO:0000313" key="1">
    <source>
        <dbReference type="EMBL" id="KRZ08771.1"/>
    </source>
</evidence>
<dbReference type="AlphaFoldDB" id="A0A0V1HDC2"/>
<evidence type="ECO:0000313" key="3">
    <source>
        <dbReference type="Proteomes" id="UP000055024"/>
    </source>
</evidence>
<gene>
    <name evidence="2" type="ORF">T11_16022</name>
    <name evidence="1" type="ORF">T11_6093</name>
</gene>